<sequence length="605" mass="66225">MLIVLLSHSLLYAQEGSNFGFRGYNMPGNQIEMTQQNRDEINAKTRQNVMRLKEEGKLPAYEPRATVLLSLPLKASGALSNYAFYTISAGVDHDTASGSFSDYDCGSRAYDGHRGTDMFSWPFMWKKMDDDELTAVAAAAGTIVYKEDGNYDRNCTTGDAVPNMLSIRHSDGSTTVYAHFKKNSVTTKNVGDAVEEGEYLGVVGSSGSSSGPHLHFEVQDSTEKPIDPFYGNCNKTIPASWWKSQRPYYDPAVFRLMTSTVAYTESSGCGITEITNEKTTFQPGDTVYFNIFYKDLLEAMESAYTIYRPDGTVFKSWEYKYDRAQYLSLAYWYWNYALPTDAPFGKWRFQMVANGQTYEYVFNVGNVSGATLTVKKAGAGSGTVSSSPSGIDCGPTCTASFSSGSPVTLTAAFATGSTLKTWTGCDSTPTATQCVVTMTADRDITVEFTVGGTITKVKNDFNGDGYSDVLWRNTTTGDIYIWLMTGTKITGGDLVVNGIPADWEIKATEDFDGDGKADVLWQNTTVGDVALWLMNGVKITGSSYVSRGIPNNWRIQATADYNGDGKTDLLWQNTTTGDVYIQLMDGKISGGDFATLGLPGDWQTK</sequence>
<dbReference type="InterPro" id="IPR011055">
    <property type="entry name" value="Dup_hybrid_motif"/>
</dbReference>
<dbReference type="Proteomes" id="UP000033423">
    <property type="component" value="Unassembled WGS sequence"/>
</dbReference>
<organism evidence="3 4">
    <name type="scientific">Candidatus Magnetobacterium bavaricum</name>
    <dbReference type="NCBI Taxonomy" id="29290"/>
    <lineage>
        <taxon>Bacteria</taxon>
        <taxon>Pseudomonadati</taxon>
        <taxon>Nitrospirota</taxon>
        <taxon>Thermodesulfovibrionia</taxon>
        <taxon>Thermodesulfovibrionales</taxon>
        <taxon>Candidatus Magnetobacteriaceae</taxon>
        <taxon>Candidatus Magnetobacterium</taxon>
    </lineage>
</organism>
<feature type="domain" description="M23ase beta-sheet core" evidence="2">
    <location>
        <begin position="135"/>
        <end position="228"/>
    </location>
</feature>
<reference evidence="3 4" key="1">
    <citation type="submission" date="2015-02" db="EMBL/GenBank/DDBJ databases">
        <title>Single-cell genomics of uncultivated deep-branching MTB reveals a conserved set of magnetosome genes.</title>
        <authorList>
            <person name="Kolinko S."/>
            <person name="Richter M."/>
            <person name="Glockner F.O."/>
            <person name="Brachmann A."/>
            <person name="Schuler D."/>
        </authorList>
    </citation>
    <scope>NUCLEOTIDE SEQUENCE [LARGE SCALE GENOMIC DNA]</scope>
    <source>
        <strain evidence="3">TM-1</strain>
    </source>
</reference>
<dbReference type="EMBL" id="LACI01000638">
    <property type="protein sequence ID" value="KJU86348.1"/>
    <property type="molecule type" value="Genomic_DNA"/>
</dbReference>
<evidence type="ECO:0000256" key="1">
    <source>
        <dbReference type="ARBA" id="ARBA00022729"/>
    </source>
</evidence>
<gene>
    <name evidence="3" type="ORF">MBAV_001462</name>
</gene>
<dbReference type="SUPFAM" id="SSF51261">
    <property type="entry name" value="Duplicated hybrid motif"/>
    <property type="match status" value="1"/>
</dbReference>
<dbReference type="PANTHER" id="PTHR46580">
    <property type="entry name" value="SENSOR KINASE-RELATED"/>
    <property type="match status" value="1"/>
</dbReference>
<accession>A0A0F3H0A4</accession>
<dbReference type="SUPFAM" id="SSF69318">
    <property type="entry name" value="Integrin alpha N-terminal domain"/>
    <property type="match status" value="1"/>
</dbReference>
<dbReference type="Gene3D" id="2.70.70.10">
    <property type="entry name" value="Glucose Permease (Domain IIA)"/>
    <property type="match status" value="1"/>
</dbReference>
<evidence type="ECO:0000259" key="2">
    <source>
        <dbReference type="Pfam" id="PF01551"/>
    </source>
</evidence>
<dbReference type="Pfam" id="PF13517">
    <property type="entry name" value="FG-GAP_3"/>
    <property type="match status" value="1"/>
</dbReference>
<dbReference type="InterPro" id="IPR013517">
    <property type="entry name" value="FG-GAP"/>
</dbReference>
<dbReference type="PATRIC" id="fig|29290.4.peg.1936"/>
<keyword evidence="1" id="KW-0732">Signal</keyword>
<keyword evidence="4" id="KW-1185">Reference proteome</keyword>
<protein>
    <submittedName>
        <fullName evidence="3">Peptidase M23 domain protein</fullName>
    </submittedName>
</protein>
<name>A0A0F3H0A4_9BACT</name>
<evidence type="ECO:0000313" key="3">
    <source>
        <dbReference type="EMBL" id="KJU86348.1"/>
    </source>
</evidence>
<evidence type="ECO:0000313" key="4">
    <source>
        <dbReference type="Proteomes" id="UP000033423"/>
    </source>
</evidence>
<dbReference type="Gene3D" id="2.60.40.1930">
    <property type="match status" value="1"/>
</dbReference>
<dbReference type="Gene3D" id="2.40.128.340">
    <property type="match status" value="1"/>
</dbReference>
<comment type="caution">
    <text evidence="3">The sequence shown here is derived from an EMBL/GenBank/DDBJ whole genome shotgun (WGS) entry which is preliminary data.</text>
</comment>
<proteinExistence type="predicted"/>
<dbReference type="Pfam" id="PF01551">
    <property type="entry name" value="Peptidase_M23"/>
    <property type="match status" value="1"/>
</dbReference>
<dbReference type="InterPro" id="IPR028994">
    <property type="entry name" value="Integrin_alpha_N"/>
</dbReference>
<dbReference type="PANTHER" id="PTHR46580:SF2">
    <property type="entry name" value="MAM DOMAIN-CONTAINING PROTEIN"/>
    <property type="match status" value="1"/>
</dbReference>
<dbReference type="AlphaFoldDB" id="A0A0F3H0A4"/>
<dbReference type="InterPro" id="IPR016047">
    <property type="entry name" value="M23ase_b-sheet_dom"/>
</dbReference>
<dbReference type="CDD" id="cd12797">
    <property type="entry name" value="M23_peptidase"/>
    <property type="match status" value="1"/>
</dbReference>